<feature type="active site" description="Proton donor" evidence="3">
    <location>
        <position position="137"/>
    </location>
</feature>
<evidence type="ECO:0000313" key="6">
    <source>
        <dbReference type="Proteomes" id="UP000195105"/>
    </source>
</evidence>
<dbReference type="InterPro" id="IPR000888">
    <property type="entry name" value="RmlC-like"/>
</dbReference>
<comment type="caution">
    <text evidence="5">The sequence shown here is derived from an EMBL/GenBank/DDBJ whole genome shotgun (WGS) entry which is preliminary data.</text>
</comment>
<dbReference type="AlphaFoldDB" id="A0A2C9ZNL0"/>
<comment type="similarity">
    <text evidence="1">Belongs to the dTDP-4-dehydrorhamnose 3,5-epimerase family.</text>
</comment>
<accession>A0A2C9ZNL0</accession>
<proteinExistence type="inferred from homology"/>
<dbReference type="PANTHER" id="PTHR21047:SF2">
    <property type="entry name" value="THYMIDINE DIPHOSPHO-4-KETO-RHAMNOSE 3,5-EPIMERASE"/>
    <property type="match status" value="1"/>
</dbReference>
<dbReference type="GO" id="GO:0005829">
    <property type="term" value="C:cytosol"/>
    <property type="evidence" value="ECO:0007669"/>
    <property type="project" value="TreeGrafter"/>
</dbReference>
<dbReference type="GO" id="GO:0000271">
    <property type="term" value="P:polysaccharide biosynthetic process"/>
    <property type="evidence" value="ECO:0007669"/>
    <property type="project" value="TreeGrafter"/>
</dbReference>
<feature type="site" description="Participates in a stacking interaction with the thymidine ring of dTDP-4-oxo-6-deoxyglucose" evidence="4">
    <location>
        <position position="143"/>
    </location>
</feature>
<organism evidence="5 6">
    <name type="scientific">Streptomyces swartbergensis</name>
    <dbReference type="NCBI Taxonomy" id="487165"/>
    <lineage>
        <taxon>Bacteria</taxon>
        <taxon>Bacillati</taxon>
        <taxon>Actinomycetota</taxon>
        <taxon>Actinomycetes</taxon>
        <taxon>Kitasatosporales</taxon>
        <taxon>Streptomycetaceae</taxon>
        <taxon>Streptomyces</taxon>
    </lineage>
</organism>
<name>A0A2C9ZNL0_9ACTN</name>
<protein>
    <submittedName>
        <fullName evidence="5">dTDP-4-dehydrorhamnose 3,5-epimerase</fullName>
    </submittedName>
</protein>
<dbReference type="RefSeq" id="WP_086599018.1">
    <property type="nucleotide sequence ID" value="NZ_NGFN01000004.1"/>
</dbReference>
<gene>
    <name evidence="5" type="ORF">CA983_01420</name>
</gene>
<feature type="active site" description="Proton acceptor" evidence="3">
    <location>
        <position position="67"/>
    </location>
</feature>
<evidence type="ECO:0000256" key="4">
    <source>
        <dbReference type="PIRSR" id="PIRSR600888-3"/>
    </source>
</evidence>
<dbReference type="EMBL" id="NGFN01000004">
    <property type="protein sequence ID" value="OUD04938.1"/>
    <property type="molecule type" value="Genomic_DNA"/>
</dbReference>
<evidence type="ECO:0000256" key="1">
    <source>
        <dbReference type="ARBA" id="ARBA00010154"/>
    </source>
</evidence>
<keyword evidence="2" id="KW-0413">Isomerase</keyword>
<dbReference type="InterPro" id="IPR014710">
    <property type="entry name" value="RmlC-like_jellyroll"/>
</dbReference>
<evidence type="ECO:0000256" key="3">
    <source>
        <dbReference type="PIRSR" id="PIRSR600888-1"/>
    </source>
</evidence>
<sequence>MTLTMTSRALAVDGAYEFIPRVFDDKRGSFTSPYQESSFVEATGHRLFHVTQTNHSTSGRGVVRGLHFTVCPPGTAKYVYCSRGRVLDIALDIRVGSPTFGASDSAVLDPTSCHAMYFPVGVAHAFVALEDDTVVSYLLSGEYVQDDEKALSVMDPALGLPIPEDIDPIMSERDTEAPTLAEAQAAGLLPDYGKCLEIDRGLRS</sequence>
<reference evidence="5 6" key="1">
    <citation type="submission" date="2017-05" db="EMBL/GenBank/DDBJ databases">
        <title>Biotechnological potential of actinobacteria isolated from South African environments.</title>
        <authorList>
            <person name="Le Roes-Hill M."/>
            <person name="Prins A."/>
            <person name="Durrell K.A."/>
        </authorList>
    </citation>
    <scope>NUCLEOTIDE SEQUENCE [LARGE SCALE GENOMIC DNA]</scope>
    <source>
        <strain evidence="5 6">HMC13</strain>
    </source>
</reference>
<keyword evidence="6" id="KW-1185">Reference proteome</keyword>
<dbReference type="CDD" id="cd00438">
    <property type="entry name" value="cupin_RmlC"/>
    <property type="match status" value="1"/>
</dbReference>
<dbReference type="InterPro" id="IPR011051">
    <property type="entry name" value="RmlC_Cupin_sf"/>
</dbReference>
<dbReference type="SUPFAM" id="SSF51182">
    <property type="entry name" value="RmlC-like cupins"/>
    <property type="match status" value="1"/>
</dbReference>
<evidence type="ECO:0000256" key="2">
    <source>
        <dbReference type="ARBA" id="ARBA00023235"/>
    </source>
</evidence>
<dbReference type="GO" id="GO:0008830">
    <property type="term" value="F:dTDP-4-dehydrorhamnose 3,5-epimerase activity"/>
    <property type="evidence" value="ECO:0007669"/>
    <property type="project" value="InterPro"/>
</dbReference>
<dbReference type="PANTHER" id="PTHR21047">
    <property type="entry name" value="DTDP-6-DEOXY-D-GLUCOSE-3,5 EPIMERASE"/>
    <property type="match status" value="1"/>
</dbReference>
<dbReference type="Pfam" id="PF00908">
    <property type="entry name" value="dTDP_sugar_isom"/>
    <property type="match status" value="1"/>
</dbReference>
<evidence type="ECO:0000313" key="5">
    <source>
        <dbReference type="EMBL" id="OUD04938.1"/>
    </source>
</evidence>
<dbReference type="Proteomes" id="UP000195105">
    <property type="component" value="Unassembled WGS sequence"/>
</dbReference>
<dbReference type="GO" id="GO:0019305">
    <property type="term" value="P:dTDP-rhamnose biosynthetic process"/>
    <property type="evidence" value="ECO:0007669"/>
    <property type="project" value="TreeGrafter"/>
</dbReference>
<dbReference type="Gene3D" id="2.60.120.10">
    <property type="entry name" value="Jelly Rolls"/>
    <property type="match status" value="1"/>
</dbReference>